<evidence type="ECO:0000313" key="2">
    <source>
        <dbReference type="Proteomes" id="UP000001055"/>
    </source>
</evidence>
<protein>
    <submittedName>
        <fullName evidence="1">Uncharacterized protein</fullName>
    </submittedName>
</protein>
<dbReference type="GeneID" id="5973931"/>
<dbReference type="InParanoid" id="Q0UN30"/>
<dbReference type="Proteomes" id="UP000001055">
    <property type="component" value="Unassembled WGS sequence"/>
</dbReference>
<proteinExistence type="predicted"/>
<dbReference type="KEGG" id="pno:SNOG_06834"/>
<name>Q0UN30_PHANO</name>
<dbReference type="RefSeq" id="XP_001797195.1">
    <property type="nucleotide sequence ID" value="XM_001797143.1"/>
</dbReference>
<sequence>MSLGLAAWALVLGDAVALTGILVMSFTTPLLCIGMRWKPQIFCRKTPFKDVVLRSQNGCITVVECDEEVARYLYFHPVHIEYTVSSLWGAA</sequence>
<gene>
    <name evidence="1" type="ORF">SNOG_06834</name>
</gene>
<reference evidence="2" key="1">
    <citation type="journal article" date="2007" name="Plant Cell">
        <title>Dothideomycete-plant interactions illuminated by genome sequencing and EST analysis of the wheat pathogen Stagonospora nodorum.</title>
        <authorList>
            <person name="Hane J.K."/>
            <person name="Lowe R.G."/>
            <person name="Solomon P.S."/>
            <person name="Tan K.C."/>
            <person name="Schoch C.L."/>
            <person name="Spatafora J.W."/>
            <person name="Crous P.W."/>
            <person name="Kodira C."/>
            <person name="Birren B.W."/>
            <person name="Galagan J.E."/>
            <person name="Torriani S.F."/>
            <person name="McDonald B.A."/>
            <person name="Oliver R.P."/>
        </authorList>
    </citation>
    <scope>NUCLEOTIDE SEQUENCE [LARGE SCALE GENOMIC DNA]</scope>
    <source>
        <strain evidence="2">SN15 / ATCC MYA-4574 / FGSC 10173</strain>
    </source>
</reference>
<dbReference type="AlphaFoldDB" id="Q0UN30"/>
<organism evidence="1 2">
    <name type="scientific">Phaeosphaeria nodorum (strain SN15 / ATCC MYA-4574 / FGSC 10173)</name>
    <name type="common">Glume blotch fungus</name>
    <name type="synonym">Parastagonospora nodorum</name>
    <dbReference type="NCBI Taxonomy" id="321614"/>
    <lineage>
        <taxon>Eukaryota</taxon>
        <taxon>Fungi</taxon>
        <taxon>Dikarya</taxon>
        <taxon>Ascomycota</taxon>
        <taxon>Pezizomycotina</taxon>
        <taxon>Dothideomycetes</taxon>
        <taxon>Pleosporomycetidae</taxon>
        <taxon>Pleosporales</taxon>
        <taxon>Pleosporineae</taxon>
        <taxon>Phaeosphaeriaceae</taxon>
        <taxon>Parastagonospora</taxon>
    </lineage>
</organism>
<evidence type="ECO:0000313" key="1">
    <source>
        <dbReference type="EMBL" id="EAT85485.1"/>
    </source>
</evidence>
<dbReference type="EMBL" id="CH445334">
    <property type="protein sequence ID" value="EAT85485.1"/>
    <property type="molecule type" value="Genomic_DNA"/>
</dbReference>
<accession>Q0UN30</accession>